<reference evidence="1 2" key="1">
    <citation type="submission" date="2019-03" db="EMBL/GenBank/DDBJ databases">
        <title>Metabolic reconstructions from genomes of highly enriched 'Candidatus Accumulibacter' and 'Candidatus Competibacter' bioreactor populations.</title>
        <authorList>
            <person name="Annavajhala M.K."/>
            <person name="Welles L."/>
            <person name="Abbas B."/>
            <person name="Sorokin D."/>
            <person name="Park H."/>
            <person name="Van Loosdrecht M."/>
            <person name="Chandran K."/>
        </authorList>
    </citation>
    <scope>NUCLEOTIDE SEQUENCE [LARGE SCALE GENOMIC DNA]</scope>
    <source>
        <strain evidence="1 2">SBR_S</strain>
    </source>
</reference>
<evidence type="ECO:0000313" key="2">
    <source>
        <dbReference type="Proteomes" id="UP000749010"/>
    </source>
</evidence>
<dbReference type="Pfam" id="PF05742">
    <property type="entry name" value="TANGO2"/>
    <property type="match status" value="1"/>
</dbReference>
<evidence type="ECO:0000313" key="1">
    <source>
        <dbReference type="EMBL" id="NMQ28223.1"/>
    </source>
</evidence>
<dbReference type="InterPro" id="IPR008551">
    <property type="entry name" value="TANGO2"/>
</dbReference>
<name>A0ABX1TYB6_9PROT</name>
<protein>
    <submittedName>
        <fullName evidence="1">NRDE family protein</fullName>
    </submittedName>
</protein>
<dbReference type="EMBL" id="SPMY01000029">
    <property type="protein sequence ID" value="NMQ28223.1"/>
    <property type="molecule type" value="Genomic_DNA"/>
</dbReference>
<organism evidence="1 2">
    <name type="scientific">Candidatus Accumulibacter phosphatis</name>
    <dbReference type="NCBI Taxonomy" id="327160"/>
    <lineage>
        <taxon>Bacteria</taxon>
        <taxon>Pseudomonadati</taxon>
        <taxon>Pseudomonadota</taxon>
        <taxon>Betaproteobacteria</taxon>
        <taxon>Candidatus Accumulibacter</taxon>
    </lineage>
</organism>
<dbReference type="PANTHER" id="PTHR17985">
    <property type="entry name" value="SER/THR-RICH PROTEIN T10 IN DGCR REGION"/>
    <property type="match status" value="1"/>
</dbReference>
<dbReference type="PANTHER" id="PTHR17985:SF8">
    <property type="entry name" value="TRANSPORT AND GOLGI ORGANIZATION PROTEIN 2 HOMOLOG"/>
    <property type="match status" value="1"/>
</dbReference>
<sequence>MCLILIAWQAHPDYPLVVAANRDEFFARPSAAAAFWPEAPQVLAGRDLEAGGTWLGISREQRFAALTNYREGRQAASNARSRGALVADFLSGAASPSAYLAQVAARATDYNGFNLFVADGQHLAYYANRGDNPPRFLSPGIYGLSNHLLDTPWPKLATGKASFAEALAKLPAQAKFFDLLADQEIVADSHLPETGVALAWERILSAVFVRSEDYGTRASTLLVRHRHGLTTLVERSFVAGALLSGEVCESFVSPR</sequence>
<proteinExistence type="predicted"/>
<gene>
    <name evidence="1" type="ORF">E4Q23_10935</name>
</gene>
<comment type="caution">
    <text evidence="1">The sequence shown here is derived from an EMBL/GenBank/DDBJ whole genome shotgun (WGS) entry which is preliminary data.</text>
</comment>
<keyword evidence="2" id="KW-1185">Reference proteome</keyword>
<dbReference type="Proteomes" id="UP000749010">
    <property type="component" value="Unassembled WGS sequence"/>
</dbReference>
<accession>A0ABX1TYB6</accession>
<dbReference type="RefSeq" id="WP_169066681.1">
    <property type="nucleotide sequence ID" value="NZ_SPMY01000029.1"/>
</dbReference>